<dbReference type="AlphaFoldDB" id="A0A7C4FGT4"/>
<organism evidence="2">
    <name type="scientific">Ignisphaera aggregans</name>
    <dbReference type="NCBI Taxonomy" id="334771"/>
    <lineage>
        <taxon>Archaea</taxon>
        <taxon>Thermoproteota</taxon>
        <taxon>Thermoprotei</taxon>
        <taxon>Desulfurococcales</taxon>
        <taxon>Desulfurococcaceae</taxon>
        <taxon>Ignisphaera</taxon>
    </lineage>
</organism>
<dbReference type="InterPro" id="IPR035093">
    <property type="entry name" value="RelE/ParE_toxin_dom_sf"/>
</dbReference>
<dbReference type="InterPro" id="IPR007712">
    <property type="entry name" value="RelE/ParE_toxin"/>
</dbReference>
<dbReference type="EMBL" id="DTFF01000076">
    <property type="protein sequence ID" value="HGI88423.1"/>
    <property type="molecule type" value="Genomic_DNA"/>
</dbReference>
<sequence length="75" mass="8987">MRCSIEYKRKAKKFLENYPRDIVERVKTRLKELSENPVCEEELERPLQELCKTRVGSYRIAYLVKPCNIVVVDIR</sequence>
<dbReference type="SUPFAM" id="SSF143011">
    <property type="entry name" value="RelE-like"/>
    <property type="match status" value="1"/>
</dbReference>
<accession>A0A7C4FGT4</accession>
<gene>
    <name evidence="2" type="ORF">ENV14_08585</name>
</gene>
<comment type="caution">
    <text evidence="2">The sequence shown here is derived from an EMBL/GenBank/DDBJ whole genome shotgun (WGS) entry which is preliminary data.</text>
</comment>
<protein>
    <recommendedName>
        <fullName evidence="3">Type II toxin-antitoxin system RelE/ParE family toxin</fullName>
    </recommendedName>
</protein>
<keyword evidence="1" id="KW-1277">Toxin-antitoxin system</keyword>
<dbReference type="Gene3D" id="3.30.2310.20">
    <property type="entry name" value="RelE-like"/>
    <property type="match status" value="1"/>
</dbReference>
<dbReference type="Pfam" id="PF05016">
    <property type="entry name" value="ParE_toxin"/>
    <property type="match status" value="1"/>
</dbReference>
<evidence type="ECO:0000256" key="1">
    <source>
        <dbReference type="ARBA" id="ARBA00022649"/>
    </source>
</evidence>
<reference evidence="2" key="1">
    <citation type="journal article" date="2020" name="mSystems">
        <title>Genome- and Community-Level Interaction Insights into Carbon Utilization and Element Cycling Functions of Hydrothermarchaeota in Hydrothermal Sediment.</title>
        <authorList>
            <person name="Zhou Z."/>
            <person name="Liu Y."/>
            <person name="Xu W."/>
            <person name="Pan J."/>
            <person name="Luo Z.H."/>
            <person name="Li M."/>
        </authorList>
    </citation>
    <scope>NUCLEOTIDE SEQUENCE [LARGE SCALE GENOMIC DNA]</scope>
    <source>
        <strain evidence="2">SpSt-732</strain>
    </source>
</reference>
<evidence type="ECO:0000313" key="2">
    <source>
        <dbReference type="EMBL" id="HGI88423.1"/>
    </source>
</evidence>
<proteinExistence type="predicted"/>
<evidence type="ECO:0008006" key="3">
    <source>
        <dbReference type="Google" id="ProtNLM"/>
    </source>
</evidence>
<name>A0A7C4FGT4_9CREN</name>